<sequence length="291" mass="30666">MIQYTKHRLHGARAQGGFSLIELMISLVIGLVVVGAVFAAYLSTGTSGRNGRALSQVTEDASIALNVLRTGVAMVGYGAPQDFDKTTGRFVKQYAGVGIFGCDSAFSDLGKPIDQLTCNAKGDADSVAVAYQADQWNSVTSSNVPLDCLGGALTAVSGMYLNYSRYYVQDGQLLCRGPANDAGQALVDNVVDLQIRYGVANRVNGTPDSYGAAYYATADEIGAVPNSAGWTNVVAVRICVVVRSAENALNESVGTYQGCSGPVEVKDDGDLRMYRAFTTTVVLQNRLGAVL</sequence>
<evidence type="ECO:0000256" key="1">
    <source>
        <dbReference type="SAM" id="Phobius"/>
    </source>
</evidence>
<comment type="caution">
    <text evidence="2">The sequence shown here is derived from an EMBL/GenBank/DDBJ whole genome shotgun (WGS) entry which is preliminary data.</text>
</comment>
<organism evidence="2 3">
    <name type="scientific">Ideonella lacteola</name>
    <dbReference type="NCBI Taxonomy" id="2984193"/>
    <lineage>
        <taxon>Bacteria</taxon>
        <taxon>Pseudomonadati</taxon>
        <taxon>Pseudomonadota</taxon>
        <taxon>Betaproteobacteria</taxon>
        <taxon>Burkholderiales</taxon>
        <taxon>Sphaerotilaceae</taxon>
        <taxon>Ideonella</taxon>
    </lineage>
</organism>
<dbReference type="Proteomes" id="UP001371218">
    <property type="component" value="Unassembled WGS sequence"/>
</dbReference>
<dbReference type="Pfam" id="PF16074">
    <property type="entry name" value="PilW"/>
    <property type="match status" value="1"/>
</dbReference>
<evidence type="ECO:0000313" key="2">
    <source>
        <dbReference type="EMBL" id="MEK8029396.1"/>
    </source>
</evidence>
<dbReference type="PROSITE" id="PS00409">
    <property type="entry name" value="PROKAR_NTER_METHYL"/>
    <property type="match status" value="1"/>
</dbReference>
<keyword evidence="1" id="KW-0812">Transmembrane</keyword>
<gene>
    <name evidence="2" type="ORF">AACH06_01070</name>
</gene>
<evidence type="ECO:0000313" key="3">
    <source>
        <dbReference type="Proteomes" id="UP001371218"/>
    </source>
</evidence>
<protein>
    <submittedName>
        <fullName evidence="2">PilW family protein</fullName>
    </submittedName>
</protein>
<accession>A0ABU9BHI2</accession>
<proteinExistence type="predicted"/>
<reference evidence="2 3" key="1">
    <citation type="submission" date="2024-04" db="EMBL/GenBank/DDBJ databases">
        <title>Novel species of the genus Ideonella isolated from streams.</title>
        <authorList>
            <person name="Lu H."/>
        </authorList>
    </citation>
    <scope>NUCLEOTIDE SEQUENCE [LARGE SCALE GENOMIC DNA]</scope>
    <source>
        <strain evidence="2 3">DXS29W</strain>
    </source>
</reference>
<keyword evidence="1" id="KW-0472">Membrane</keyword>
<dbReference type="Pfam" id="PF07963">
    <property type="entry name" value="N_methyl"/>
    <property type="match status" value="1"/>
</dbReference>
<keyword evidence="3" id="KW-1185">Reference proteome</keyword>
<name>A0ABU9BHI2_9BURK</name>
<dbReference type="EMBL" id="JBBUTG010000001">
    <property type="protein sequence ID" value="MEK8029396.1"/>
    <property type="molecule type" value="Genomic_DNA"/>
</dbReference>
<dbReference type="NCBIfam" id="TIGR02532">
    <property type="entry name" value="IV_pilin_GFxxxE"/>
    <property type="match status" value="1"/>
</dbReference>
<dbReference type="InterPro" id="IPR032092">
    <property type="entry name" value="PilW"/>
</dbReference>
<keyword evidence="1" id="KW-1133">Transmembrane helix</keyword>
<dbReference type="RefSeq" id="WP_341423733.1">
    <property type="nucleotide sequence ID" value="NZ_JBBUTG010000001.1"/>
</dbReference>
<feature type="transmembrane region" description="Helical" evidence="1">
    <location>
        <begin position="20"/>
        <end position="42"/>
    </location>
</feature>
<dbReference type="InterPro" id="IPR012902">
    <property type="entry name" value="N_methyl_site"/>
</dbReference>